<keyword evidence="1" id="KW-0328">Glycosyltransferase</keyword>
<dbReference type="OrthoDB" id="5835829at2759"/>
<proteinExistence type="predicted"/>
<dbReference type="AlphaFoldDB" id="A0A179F5T6"/>
<comment type="caution">
    <text evidence="5">The sequence shown here is derived from an EMBL/GenBank/DDBJ whole genome shotgun (WGS) entry which is preliminary data.</text>
</comment>
<dbReference type="STRING" id="1380566.A0A179F5T6"/>
<dbReference type="Gene3D" id="3.40.50.2000">
    <property type="entry name" value="Glycogen Phosphorylase B"/>
    <property type="match status" value="1"/>
</dbReference>
<feature type="region of interest" description="Disordered" evidence="3">
    <location>
        <begin position="443"/>
        <end position="463"/>
    </location>
</feature>
<feature type="domain" description="Erythromycin biosynthesis protein CIII-like C-terminal" evidence="4">
    <location>
        <begin position="365"/>
        <end position="434"/>
    </location>
</feature>
<protein>
    <submittedName>
        <fullName evidence="5">UDP-glucoronosyl and UDP-glucosyl transferase</fullName>
    </submittedName>
</protein>
<dbReference type="InterPro" id="IPR050271">
    <property type="entry name" value="UDP-glycosyltransferase"/>
</dbReference>
<dbReference type="RefSeq" id="XP_022284094.1">
    <property type="nucleotide sequence ID" value="XM_022428534.1"/>
</dbReference>
<accession>A0A179F5T6</accession>
<evidence type="ECO:0000256" key="3">
    <source>
        <dbReference type="SAM" id="MobiDB-lite"/>
    </source>
</evidence>
<dbReference type="InterPro" id="IPR010610">
    <property type="entry name" value="EryCIII-like_C"/>
</dbReference>
<evidence type="ECO:0000256" key="2">
    <source>
        <dbReference type="ARBA" id="ARBA00022679"/>
    </source>
</evidence>
<keyword evidence="6" id="KW-1185">Reference proteome</keyword>
<evidence type="ECO:0000313" key="6">
    <source>
        <dbReference type="Proteomes" id="UP000078397"/>
    </source>
</evidence>
<name>A0A179F5T6_METCM</name>
<evidence type="ECO:0000313" key="5">
    <source>
        <dbReference type="EMBL" id="OAQ60788.2"/>
    </source>
</evidence>
<dbReference type="Pfam" id="PF06722">
    <property type="entry name" value="EryCIII-like_C"/>
    <property type="match status" value="1"/>
</dbReference>
<dbReference type="KEGG" id="pchm:VFPPC_06886"/>
<keyword evidence="2 5" id="KW-0808">Transferase</keyword>
<dbReference type="PANTHER" id="PTHR48043">
    <property type="entry name" value="EG:EG0003.4 PROTEIN-RELATED"/>
    <property type="match status" value="1"/>
</dbReference>
<dbReference type="Proteomes" id="UP000078397">
    <property type="component" value="Unassembled WGS sequence"/>
</dbReference>
<sequence length="475" mass="53892">MKKKRILFITNAELGQANVHLAVIQWLQSNASDIDLHLCSFPSLQPLIDALNETALSPDARVTFHELSGPTWKECLFYRPEHQWQEICSLPPTIRTVSRAAPLMPRVACPWSAEELLDLILQVKNIIQTVDANLVMVDNLCTPAVTACYDLKPRWSILSPNTYREFILGSQPRYESFWKHPPMEERTASFMPYPLPLYLIPAALYHQRQWRKNPHSDWIHSVAMSIWEKTEIYYSDWGRVSFEPPEGLKVFLPSNWTVDFPFSVVPDHIISCGPIVRSAAPLKESDPALDAWLRRRSTVYINLGTHFLYDDKGTMSLAVAIKSLLDAATEQEEDIQVLWKLNKGDKKSDCDYSPLHRKINYGYDDRVRIVDWLVAEPISILTSGSVVCFVNHGGANSYFEAVSAGVPQVVLPVWFDTYDFARRVEYFGIGRIGNRQTAPKCSGKRAFTNSQASHPGKAGYNYAKQGRCNSGNLQV</sequence>
<dbReference type="SUPFAM" id="SSF53756">
    <property type="entry name" value="UDP-Glycosyltransferase/glycogen phosphorylase"/>
    <property type="match status" value="1"/>
</dbReference>
<dbReference type="GeneID" id="28849839"/>
<organism evidence="5 6">
    <name type="scientific">Pochonia chlamydosporia 170</name>
    <dbReference type="NCBI Taxonomy" id="1380566"/>
    <lineage>
        <taxon>Eukaryota</taxon>
        <taxon>Fungi</taxon>
        <taxon>Dikarya</taxon>
        <taxon>Ascomycota</taxon>
        <taxon>Pezizomycotina</taxon>
        <taxon>Sordariomycetes</taxon>
        <taxon>Hypocreomycetidae</taxon>
        <taxon>Hypocreales</taxon>
        <taxon>Clavicipitaceae</taxon>
        <taxon>Pochonia</taxon>
    </lineage>
</organism>
<reference evidence="5 6" key="1">
    <citation type="journal article" date="2016" name="PLoS Pathog.">
        <title>Biosynthesis of antibiotic leucinostatins in bio-control fungus Purpureocillium lilacinum and their inhibition on phytophthora revealed by genome mining.</title>
        <authorList>
            <person name="Wang G."/>
            <person name="Liu Z."/>
            <person name="Lin R."/>
            <person name="Li E."/>
            <person name="Mao Z."/>
            <person name="Ling J."/>
            <person name="Yang Y."/>
            <person name="Yin W.B."/>
            <person name="Xie B."/>
        </authorList>
    </citation>
    <scope>NUCLEOTIDE SEQUENCE [LARGE SCALE GENOMIC DNA]</scope>
    <source>
        <strain evidence="5">170</strain>
    </source>
</reference>
<dbReference type="GO" id="GO:0008194">
    <property type="term" value="F:UDP-glycosyltransferase activity"/>
    <property type="evidence" value="ECO:0007669"/>
    <property type="project" value="TreeGrafter"/>
</dbReference>
<evidence type="ECO:0000259" key="4">
    <source>
        <dbReference type="Pfam" id="PF06722"/>
    </source>
</evidence>
<evidence type="ECO:0000256" key="1">
    <source>
        <dbReference type="ARBA" id="ARBA00022676"/>
    </source>
</evidence>
<gene>
    <name evidence="5" type="ORF">VFPPC_06886</name>
</gene>
<dbReference type="PANTHER" id="PTHR48043:SF145">
    <property type="entry name" value="FI06409P-RELATED"/>
    <property type="match status" value="1"/>
</dbReference>
<dbReference type="EMBL" id="LSBJ02000008">
    <property type="protein sequence ID" value="OAQ60788.2"/>
    <property type="molecule type" value="Genomic_DNA"/>
</dbReference>